<sequence length="445" mass="48825">MGETKSGKITVALIGAGLRGQIYTNYAIDHPDRMQVVAVADPNAARTEAFSRRHGIGDSLVFRDWRELLARPKLADAVVICTQDKMHYEPTMKALDAGYHVLLEKPMSPDPEECVRMGEKAAEAGLVFSICHVLRYTAFFGTLKRLLDDGAIGQLMSIQHNENVGYWHQAHSFVRGNWRNAAESSPMILAKSCHDMDILLWLAGADCVRLSSFGALSHFRAEHAPAGAPARCTDGCPAADNCLYYAPNVYLGDEPGWMALAISDDPSREARMEALRTGPYGRCVYRCDNDVVDHQVVNMEFANAVTAVFTMSAFTQECSRTLKLMGTQGEIRAAMEKNEIELIRFGAGKPERIGLEMPGGHIGHGGGDLGLIRDFAELVRARRDNDAGQDNGRDQDNGAGRAGVGLTSAVHSVQSHLMAFAAEQSRLEGKVVELDRFRQQIMRFA</sequence>
<dbReference type="SUPFAM" id="SSF55347">
    <property type="entry name" value="Glyceraldehyde-3-phosphate dehydrogenase-like, C-terminal domain"/>
    <property type="match status" value="1"/>
</dbReference>
<name>A0A6C0FPY1_9BACL</name>
<feature type="domain" description="Gfo/Idh/MocA-like oxidoreductase N-terminal" evidence="3">
    <location>
        <begin position="9"/>
        <end position="130"/>
    </location>
</feature>
<dbReference type="GO" id="GO:0000166">
    <property type="term" value="F:nucleotide binding"/>
    <property type="evidence" value="ECO:0007669"/>
    <property type="project" value="InterPro"/>
</dbReference>
<feature type="domain" description="Gfo/Idh/MocA-like oxidoreductase C-terminal" evidence="4">
    <location>
        <begin position="144"/>
        <end position="337"/>
    </location>
</feature>
<keyword evidence="6" id="KW-1185">Reference proteome</keyword>
<dbReference type="InterPro" id="IPR051450">
    <property type="entry name" value="Gfo/Idh/MocA_Oxidoreductases"/>
</dbReference>
<evidence type="ECO:0000256" key="2">
    <source>
        <dbReference type="SAM" id="MobiDB-lite"/>
    </source>
</evidence>
<dbReference type="Pfam" id="PF01408">
    <property type="entry name" value="GFO_IDH_MocA"/>
    <property type="match status" value="1"/>
</dbReference>
<protein>
    <submittedName>
        <fullName evidence="5">Gfo/Idh/MocA family oxidoreductase</fullName>
    </submittedName>
</protein>
<dbReference type="InterPro" id="IPR000683">
    <property type="entry name" value="Gfo/Idh/MocA-like_OxRdtase_N"/>
</dbReference>
<evidence type="ECO:0000256" key="1">
    <source>
        <dbReference type="ARBA" id="ARBA00010928"/>
    </source>
</evidence>
<reference evidence="5 6" key="1">
    <citation type="submission" date="2020-01" db="EMBL/GenBank/DDBJ databases">
        <title>Paenibacillus sp. nov., isolated from tomato rhizosphere.</title>
        <authorList>
            <person name="Weon H.-Y."/>
            <person name="Lee S.A."/>
        </authorList>
    </citation>
    <scope>NUCLEOTIDE SEQUENCE [LARGE SCALE GENOMIC DNA]</scope>
    <source>
        <strain evidence="5 6">12200R-189</strain>
    </source>
</reference>
<gene>
    <name evidence="5" type="ORF">GXP70_02540</name>
</gene>
<comment type="similarity">
    <text evidence="1">Belongs to the Gfo/Idh/MocA family.</text>
</comment>
<dbReference type="Gene3D" id="3.30.360.10">
    <property type="entry name" value="Dihydrodipicolinate Reductase, domain 2"/>
    <property type="match status" value="1"/>
</dbReference>
<evidence type="ECO:0000313" key="5">
    <source>
        <dbReference type="EMBL" id="QHT58947.1"/>
    </source>
</evidence>
<dbReference type="Gene3D" id="3.40.50.720">
    <property type="entry name" value="NAD(P)-binding Rossmann-like Domain"/>
    <property type="match status" value="1"/>
</dbReference>
<dbReference type="RefSeq" id="WP_162355015.1">
    <property type="nucleotide sequence ID" value="NZ_CP048209.1"/>
</dbReference>
<dbReference type="PANTHER" id="PTHR43377">
    <property type="entry name" value="BILIVERDIN REDUCTASE A"/>
    <property type="match status" value="1"/>
</dbReference>
<accession>A0A6C0FPY1</accession>
<dbReference type="Pfam" id="PF02894">
    <property type="entry name" value="GFO_IDH_MocA_C"/>
    <property type="match status" value="1"/>
</dbReference>
<dbReference type="InterPro" id="IPR004104">
    <property type="entry name" value="Gfo/Idh/MocA-like_OxRdtase_C"/>
</dbReference>
<dbReference type="AlphaFoldDB" id="A0A6C0FPY1"/>
<evidence type="ECO:0000259" key="3">
    <source>
        <dbReference type="Pfam" id="PF01408"/>
    </source>
</evidence>
<feature type="compositionally biased region" description="Basic and acidic residues" evidence="2">
    <location>
        <begin position="383"/>
        <end position="396"/>
    </location>
</feature>
<evidence type="ECO:0000313" key="6">
    <source>
        <dbReference type="Proteomes" id="UP000476064"/>
    </source>
</evidence>
<dbReference type="PANTHER" id="PTHR43377:SF2">
    <property type="entry name" value="BINDING ROSSMANN FOLD OXIDOREDUCTASE, PUTATIVE (AFU_ORTHOLOGUE AFUA_4G00560)-RELATED"/>
    <property type="match status" value="1"/>
</dbReference>
<evidence type="ECO:0000259" key="4">
    <source>
        <dbReference type="Pfam" id="PF02894"/>
    </source>
</evidence>
<dbReference type="SUPFAM" id="SSF51735">
    <property type="entry name" value="NAD(P)-binding Rossmann-fold domains"/>
    <property type="match status" value="1"/>
</dbReference>
<organism evidence="5 6">
    <name type="scientific">Paenibacillus lycopersici</name>
    <dbReference type="NCBI Taxonomy" id="2704462"/>
    <lineage>
        <taxon>Bacteria</taxon>
        <taxon>Bacillati</taxon>
        <taxon>Bacillota</taxon>
        <taxon>Bacilli</taxon>
        <taxon>Bacillales</taxon>
        <taxon>Paenibacillaceae</taxon>
        <taxon>Paenibacillus</taxon>
    </lineage>
</organism>
<dbReference type="Proteomes" id="UP000476064">
    <property type="component" value="Chromosome"/>
</dbReference>
<dbReference type="KEGG" id="plyc:GXP70_02540"/>
<dbReference type="EMBL" id="CP048209">
    <property type="protein sequence ID" value="QHT58947.1"/>
    <property type="molecule type" value="Genomic_DNA"/>
</dbReference>
<proteinExistence type="inferred from homology"/>
<feature type="region of interest" description="Disordered" evidence="2">
    <location>
        <begin position="383"/>
        <end position="403"/>
    </location>
</feature>
<dbReference type="InterPro" id="IPR036291">
    <property type="entry name" value="NAD(P)-bd_dom_sf"/>
</dbReference>